<evidence type="ECO:0000259" key="1">
    <source>
        <dbReference type="Pfam" id="PF00534"/>
    </source>
</evidence>
<reference evidence="2" key="1">
    <citation type="submission" date="2018-05" db="EMBL/GenBank/DDBJ databases">
        <authorList>
            <person name="Lanie J.A."/>
            <person name="Ng W.-L."/>
            <person name="Kazmierczak K.M."/>
            <person name="Andrzejewski T.M."/>
            <person name="Davidsen T.M."/>
            <person name="Wayne K.J."/>
            <person name="Tettelin H."/>
            <person name="Glass J.I."/>
            <person name="Rusch D."/>
            <person name="Podicherti R."/>
            <person name="Tsui H.-C.T."/>
            <person name="Winkler M.E."/>
        </authorList>
    </citation>
    <scope>NUCLEOTIDE SEQUENCE</scope>
</reference>
<evidence type="ECO:0000313" key="2">
    <source>
        <dbReference type="EMBL" id="SVC78482.1"/>
    </source>
</evidence>
<dbReference type="GO" id="GO:0016757">
    <property type="term" value="F:glycosyltransferase activity"/>
    <property type="evidence" value="ECO:0007669"/>
    <property type="project" value="InterPro"/>
</dbReference>
<protein>
    <recommendedName>
        <fullName evidence="1">Glycosyl transferase family 1 domain-containing protein</fullName>
    </recommendedName>
</protein>
<dbReference type="Gene3D" id="3.40.50.2000">
    <property type="entry name" value="Glycogen Phosphorylase B"/>
    <property type="match status" value="1"/>
</dbReference>
<proteinExistence type="predicted"/>
<name>A0A382Q248_9ZZZZ</name>
<gene>
    <name evidence="2" type="ORF">METZ01_LOCUS331336</name>
</gene>
<dbReference type="Pfam" id="PF00534">
    <property type="entry name" value="Glycos_transf_1"/>
    <property type="match status" value="1"/>
</dbReference>
<sequence>NLKNLQNIPCDGIICYSPSIFYGKAIRWLKKKYNSKVYLVVRDIFPKWAIESGLLKKGLLYNYFKITEKNLYSSCNVIGIEAKSDLEYFENYGLNKSIKIEVLNNWGSPLDQIDDYLSDNPLDDRKVNIVYGGNMGDAQDILSLVNSIDYSILGQRAIMLFMGEGNQFDKIKNTINKKNLTNIVLMPTVDRKRYLSFMSKADIGLVSLSKKMSSNNYPLKMIGYMQLAKPILASVNKNNEMIQMIVKNNIGLVSLASDEKSFNKNLDIMITNEAMRKEQGENALKLFNDKFTVRVAALQIYKHFL</sequence>
<dbReference type="CDD" id="cd03794">
    <property type="entry name" value="GT4_WbuB-like"/>
    <property type="match status" value="1"/>
</dbReference>
<dbReference type="EMBL" id="UINC01110759">
    <property type="protein sequence ID" value="SVC78482.1"/>
    <property type="molecule type" value="Genomic_DNA"/>
</dbReference>
<feature type="domain" description="Glycosyl transferase family 1" evidence="1">
    <location>
        <begin position="129"/>
        <end position="284"/>
    </location>
</feature>
<feature type="non-terminal residue" evidence="2">
    <location>
        <position position="1"/>
    </location>
</feature>
<accession>A0A382Q248</accession>
<dbReference type="SUPFAM" id="SSF53756">
    <property type="entry name" value="UDP-Glycosyltransferase/glycogen phosphorylase"/>
    <property type="match status" value="1"/>
</dbReference>
<organism evidence="2">
    <name type="scientific">marine metagenome</name>
    <dbReference type="NCBI Taxonomy" id="408172"/>
    <lineage>
        <taxon>unclassified sequences</taxon>
        <taxon>metagenomes</taxon>
        <taxon>ecological metagenomes</taxon>
    </lineage>
</organism>
<dbReference type="AlphaFoldDB" id="A0A382Q248"/>
<dbReference type="InterPro" id="IPR001296">
    <property type="entry name" value="Glyco_trans_1"/>
</dbReference>